<dbReference type="InParanoid" id="A0A162X7C7"/>
<evidence type="ECO:0000313" key="2">
    <source>
        <dbReference type="Proteomes" id="UP000077315"/>
    </source>
</evidence>
<gene>
    <name evidence="1" type="ORF">PHYBLDRAFT_169195</name>
</gene>
<dbReference type="Proteomes" id="UP000077315">
    <property type="component" value="Unassembled WGS sequence"/>
</dbReference>
<name>A0A162X7C7_PHYB8</name>
<evidence type="ECO:0000313" key="1">
    <source>
        <dbReference type="EMBL" id="OAD72935.1"/>
    </source>
</evidence>
<protein>
    <submittedName>
        <fullName evidence="1">Uncharacterized protein</fullName>
    </submittedName>
</protein>
<dbReference type="OrthoDB" id="2435739at2759"/>
<dbReference type="AlphaFoldDB" id="A0A162X7C7"/>
<dbReference type="RefSeq" id="XP_018290975.1">
    <property type="nucleotide sequence ID" value="XM_018436019.1"/>
</dbReference>
<keyword evidence="2" id="KW-1185">Reference proteome</keyword>
<dbReference type="VEuPathDB" id="FungiDB:PHYBLDRAFT_169195"/>
<dbReference type="EMBL" id="KV440982">
    <property type="protein sequence ID" value="OAD72935.1"/>
    <property type="molecule type" value="Genomic_DNA"/>
</dbReference>
<proteinExistence type="predicted"/>
<organism evidence="1 2">
    <name type="scientific">Phycomyces blakesleeanus (strain ATCC 8743b / DSM 1359 / FGSC 10004 / NBRC 33097 / NRRL 1555)</name>
    <dbReference type="NCBI Taxonomy" id="763407"/>
    <lineage>
        <taxon>Eukaryota</taxon>
        <taxon>Fungi</taxon>
        <taxon>Fungi incertae sedis</taxon>
        <taxon>Mucoromycota</taxon>
        <taxon>Mucoromycotina</taxon>
        <taxon>Mucoromycetes</taxon>
        <taxon>Mucorales</taxon>
        <taxon>Phycomycetaceae</taxon>
        <taxon>Phycomyces</taxon>
    </lineage>
</organism>
<dbReference type="GeneID" id="28996925"/>
<accession>A0A162X7C7</accession>
<sequence>MKSASTTVPGFERVIASSPYAKLTRQRQSVELSPDVCKMLNNDRELRPQVRYFTAKVLSGAIIHNIFNSEAIMTNTIEPYGRTNYVDAHRETFGKEKNTAITTSIPPPTYTMYINVWLPCIGSKCMTFQLTTTADSMSTRISLNLTCLQEVFTTLASPQTSCISTSNIIYQLRQIRSNFSSPNA</sequence>
<dbReference type="STRING" id="763407.A0A162X7C7"/>
<reference evidence="2" key="1">
    <citation type="submission" date="2015-06" db="EMBL/GenBank/DDBJ databases">
        <title>Expansion of signal transduction pathways in fungi by whole-genome duplication.</title>
        <authorList>
            <consortium name="DOE Joint Genome Institute"/>
            <person name="Corrochano L.M."/>
            <person name="Kuo A."/>
            <person name="Marcet-Houben M."/>
            <person name="Polaino S."/>
            <person name="Salamov A."/>
            <person name="Villalobos J.M."/>
            <person name="Alvarez M.I."/>
            <person name="Avalos J."/>
            <person name="Benito E.P."/>
            <person name="Benoit I."/>
            <person name="Burger G."/>
            <person name="Camino L.P."/>
            <person name="Canovas D."/>
            <person name="Cerda-Olmedo E."/>
            <person name="Cheng J.-F."/>
            <person name="Dominguez A."/>
            <person name="Elias M."/>
            <person name="Eslava A.P."/>
            <person name="Glaser F."/>
            <person name="Grimwood J."/>
            <person name="Gutierrez G."/>
            <person name="Heitman J."/>
            <person name="Henrissat B."/>
            <person name="Iturriaga E.A."/>
            <person name="Lang B.F."/>
            <person name="Lavin J.L."/>
            <person name="Lee S."/>
            <person name="Li W."/>
            <person name="Lindquist E."/>
            <person name="Lopez-Garcia S."/>
            <person name="Luque E.M."/>
            <person name="Marcos A.T."/>
            <person name="Martin J."/>
            <person name="McCluskey K."/>
            <person name="Medina H.R."/>
            <person name="Miralles-Duran A."/>
            <person name="Miyazaki A."/>
            <person name="Munoz-Torres E."/>
            <person name="Oguiza J.A."/>
            <person name="Ohm R."/>
            <person name="Olmedo M."/>
            <person name="Orejas M."/>
            <person name="Ortiz-Castellanos L."/>
            <person name="Pisabarro A.G."/>
            <person name="Rodriguez-Romero J."/>
            <person name="Ruiz-Herrera J."/>
            <person name="Ruiz-Vazquez R."/>
            <person name="Sanz C."/>
            <person name="Schackwitz W."/>
            <person name="Schmutz J."/>
            <person name="Shahriari M."/>
            <person name="Shelest E."/>
            <person name="Silva-Franco F."/>
            <person name="Soanes D."/>
            <person name="Syed K."/>
            <person name="Tagua V.G."/>
            <person name="Talbot N.J."/>
            <person name="Thon M."/>
            <person name="De vries R.P."/>
            <person name="Wiebenga A."/>
            <person name="Yadav J.S."/>
            <person name="Braun E.L."/>
            <person name="Baker S."/>
            <person name="Garre V."/>
            <person name="Horwitz B."/>
            <person name="Torres-Martinez S."/>
            <person name="Idnurm A."/>
            <person name="Herrera-Estrella A."/>
            <person name="Gabaldon T."/>
            <person name="Grigoriev I.V."/>
        </authorList>
    </citation>
    <scope>NUCLEOTIDE SEQUENCE [LARGE SCALE GENOMIC DNA]</scope>
    <source>
        <strain evidence="2">NRRL 1555(-)</strain>
    </source>
</reference>